<evidence type="ECO:0000313" key="9">
    <source>
        <dbReference type="EMBL" id="TKK65809.1"/>
    </source>
</evidence>
<evidence type="ECO:0000313" key="10">
    <source>
        <dbReference type="Proteomes" id="UP000305848"/>
    </source>
</evidence>
<keyword evidence="3" id="KW-0732">Signal</keyword>
<dbReference type="InterPro" id="IPR033985">
    <property type="entry name" value="SusD-like_N"/>
</dbReference>
<dbReference type="RefSeq" id="WP_137263360.1">
    <property type="nucleotide sequence ID" value="NZ_SZQL01000018.1"/>
</dbReference>
<keyword evidence="10" id="KW-1185">Reference proteome</keyword>
<feature type="domain" description="SusD-like N-terminal" evidence="8">
    <location>
        <begin position="93"/>
        <end position="222"/>
    </location>
</feature>
<name>A0A4U3KVE2_9BACT</name>
<comment type="subcellular location">
    <subcellularLocation>
        <location evidence="1">Cell outer membrane</location>
    </subcellularLocation>
</comment>
<evidence type="ECO:0000259" key="7">
    <source>
        <dbReference type="Pfam" id="PF07980"/>
    </source>
</evidence>
<evidence type="ECO:0000256" key="2">
    <source>
        <dbReference type="ARBA" id="ARBA00006275"/>
    </source>
</evidence>
<evidence type="ECO:0000256" key="5">
    <source>
        <dbReference type="ARBA" id="ARBA00023237"/>
    </source>
</evidence>
<keyword evidence="4" id="KW-0472">Membrane</keyword>
<dbReference type="Gene3D" id="1.25.40.390">
    <property type="match status" value="1"/>
</dbReference>
<comment type="caution">
    <text evidence="9">The sequence shown here is derived from an EMBL/GenBank/DDBJ whole genome shotgun (WGS) entry which is preliminary data.</text>
</comment>
<dbReference type="OrthoDB" id="5694214at2"/>
<dbReference type="Pfam" id="PF07980">
    <property type="entry name" value="SusD_RagB"/>
    <property type="match status" value="1"/>
</dbReference>
<organism evidence="9 10">
    <name type="scientific">Ilyomonas limi</name>
    <dbReference type="NCBI Taxonomy" id="2575867"/>
    <lineage>
        <taxon>Bacteria</taxon>
        <taxon>Pseudomonadati</taxon>
        <taxon>Bacteroidota</taxon>
        <taxon>Chitinophagia</taxon>
        <taxon>Chitinophagales</taxon>
        <taxon>Chitinophagaceae</taxon>
        <taxon>Ilyomonas</taxon>
    </lineage>
</organism>
<dbReference type="InterPro" id="IPR011990">
    <property type="entry name" value="TPR-like_helical_dom_sf"/>
</dbReference>
<dbReference type="Pfam" id="PF14322">
    <property type="entry name" value="SusD-like_3"/>
    <property type="match status" value="1"/>
</dbReference>
<dbReference type="SUPFAM" id="SSF48452">
    <property type="entry name" value="TPR-like"/>
    <property type="match status" value="1"/>
</dbReference>
<sequence>MKTLKILPLFAFAFTILFSCTKVLDKRDLTALQPDLVFNDSNLSVGYIDYIYNQNLPTWGGTSGTLADRSDESYGDNKYIEGTLTVDDVQDFGTSLTSSSSPWVKIRAINDCIQRVGAGTLSNNLKDQIKGQAYFFRAWRYFELVKVYGGVPLVLTPLPAVGEANKEAAALPRSKTSECVAQIVKDLDSAALLLPGKWDDPANNGANWGRITSGAALALKGRVLTYWASPEFNPNQLTDRWEAAYQANLQAKTVLEANGYGLNPDYANMWYDEVDNPEAVFVTEYNTTSDDQFKKNNPYDNSTRPKVAGGSGSSNQPVRELVDAYPMIDGKQPSASAYTYDPQTFYNNRDPRFYATIAYNGCTWTLNNIEYPRFWFYYASGSTYAPFTALTTETSPSNTGFFCRKAINPLLSASEVPYIGTDWMEIRFAEVLLNLAEAACGTNRLNEAYDQLIAIRQRAGIEEGADGMYGLKAGMTQQEMVNAILLERKIEFAFEGKRYWDLRRYKLFETVLNGKRRTGTAYTFQPSADIPTHDAFLQVRDALPLDSAYKNNMLMEPKQMDTYDINWRPEYYFFALPQTVLDNNTALQQTIGWPNGTFDPLQ</sequence>
<dbReference type="GO" id="GO:0009279">
    <property type="term" value="C:cell outer membrane"/>
    <property type="evidence" value="ECO:0007669"/>
    <property type="project" value="UniProtKB-SubCell"/>
</dbReference>
<comment type="similarity">
    <text evidence="2">Belongs to the SusD family.</text>
</comment>
<dbReference type="AlphaFoldDB" id="A0A4U3KVE2"/>
<dbReference type="Proteomes" id="UP000305848">
    <property type="component" value="Unassembled WGS sequence"/>
</dbReference>
<evidence type="ECO:0000259" key="8">
    <source>
        <dbReference type="Pfam" id="PF14322"/>
    </source>
</evidence>
<evidence type="ECO:0000256" key="1">
    <source>
        <dbReference type="ARBA" id="ARBA00004442"/>
    </source>
</evidence>
<dbReference type="PROSITE" id="PS51257">
    <property type="entry name" value="PROKAR_LIPOPROTEIN"/>
    <property type="match status" value="1"/>
</dbReference>
<gene>
    <name evidence="9" type="ORF">FC093_18815</name>
</gene>
<accession>A0A4U3KVE2</accession>
<keyword evidence="5" id="KW-0998">Cell outer membrane</keyword>
<dbReference type="InterPro" id="IPR012944">
    <property type="entry name" value="SusD_RagB_dom"/>
</dbReference>
<evidence type="ECO:0000256" key="4">
    <source>
        <dbReference type="ARBA" id="ARBA00023136"/>
    </source>
</evidence>
<protein>
    <submittedName>
        <fullName evidence="9">RagB/SusD family nutrient uptake outer membrane protein</fullName>
    </submittedName>
</protein>
<proteinExistence type="inferred from homology"/>
<evidence type="ECO:0000256" key="3">
    <source>
        <dbReference type="ARBA" id="ARBA00022729"/>
    </source>
</evidence>
<dbReference type="EMBL" id="SZQL01000018">
    <property type="protein sequence ID" value="TKK65809.1"/>
    <property type="molecule type" value="Genomic_DNA"/>
</dbReference>
<reference evidence="9 10" key="1">
    <citation type="submission" date="2019-05" db="EMBL/GenBank/DDBJ databases">
        <title>Panacibacter sp. strain 17mud1-8 Genome sequencing and assembly.</title>
        <authorList>
            <person name="Chhetri G."/>
        </authorList>
    </citation>
    <scope>NUCLEOTIDE SEQUENCE [LARGE SCALE GENOMIC DNA]</scope>
    <source>
        <strain evidence="9 10">17mud1-8</strain>
    </source>
</reference>
<evidence type="ECO:0000256" key="6">
    <source>
        <dbReference type="SAM" id="MobiDB-lite"/>
    </source>
</evidence>
<feature type="region of interest" description="Disordered" evidence="6">
    <location>
        <begin position="291"/>
        <end position="317"/>
    </location>
</feature>
<feature type="domain" description="RagB/SusD" evidence="7">
    <location>
        <begin position="277"/>
        <end position="593"/>
    </location>
</feature>